<dbReference type="OrthoDB" id="9865483at2"/>
<reference evidence="1 2" key="1">
    <citation type="journal article" date="2003" name="Mol. Microbiol.">
        <title>Genome-based analysis of virulence genes in a non-biofilm-forming Staphylococcus epidermidis strain (ATCC 12228).</title>
        <authorList>
            <person name="Zhang Y.Q."/>
            <person name="Ren S.X."/>
            <person name="Li H.L."/>
            <person name="Wang Y.X."/>
            <person name="Fu G."/>
            <person name="Yang J."/>
            <person name="Qin Z.Q."/>
            <person name="Miao Y.G."/>
            <person name="Wang W.Y."/>
            <person name="Chen R.S."/>
            <person name="Shen Y."/>
            <person name="Chen Z."/>
            <person name="Yuan Z.H."/>
            <person name="Zhao G.P."/>
            <person name="Qu D."/>
            <person name="Danchin A."/>
            <person name="Wen Y.M."/>
        </authorList>
    </citation>
    <scope>NUCLEOTIDE SEQUENCE [LARGE SCALE GENOMIC DNA]</scope>
    <source>
        <strain evidence="2">ATCC 12228 / FDA PCI 1200</strain>
    </source>
</reference>
<dbReference type="EMBL" id="AE015929">
    <property type="protein sequence ID" value="AAO05107.1"/>
    <property type="molecule type" value="Genomic_DNA"/>
</dbReference>
<organism evidence="1 2">
    <name type="scientific">Staphylococcus epidermidis (strain ATCC 12228 / FDA PCI 1200)</name>
    <dbReference type="NCBI Taxonomy" id="176280"/>
    <lineage>
        <taxon>Bacteria</taxon>
        <taxon>Bacillati</taxon>
        <taxon>Bacillota</taxon>
        <taxon>Bacilli</taxon>
        <taxon>Bacillales</taxon>
        <taxon>Staphylococcaceae</taxon>
        <taxon>Staphylococcus</taxon>
    </lineage>
</organism>
<evidence type="ECO:0000313" key="1">
    <source>
        <dbReference type="EMBL" id="AAO05107.1"/>
    </source>
</evidence>
<dbReference type="KEGG" id="sep:SE_1508"/>
<dbReference type="HOGENOM" id="CLU_2829133_0_0_9"/>
<accession>A0A0H2VJB1</accession>
<dbReference type="RefSeq" id="WP_002484689.1">
    <property type="nucleotide sequence ID" value="NC_004461.1"/>
</dbReference>
<dbReference type="PATRIC" id="fig|176280.10.peg.1472"/>
<proteinExistence type="predicted"/>
<protein>
    <submittedName>
        <fullName evidence="1">Uncharacterized protein</fullName>
    </submittedName>
</protein>
<dbReference type="AlphaFoldDB" id="A0A0H2VJB1"/>
<name>A0A0H2VJB1_STAES</name>
<evidence type="ECO:0000313" key="2">
    <source>
        <dbReference type="Proteomes" id="UP000001411"/>
    </source>
</evidence>
<gene>
    <name evidence="1" type="ordered locus">SE_1508</name>
</gene>
<sequence>MVNVIDELVEWSVYILTHKKGELSKLNRLEKLRIDAINQFAVVTTKKVKIEPLRKNVYQLTLFDFI</sequence>
<dbReference type="Proteomes" id="UP000001411">
    <property type="component" value="Chromosome"/>
</dbReference>